<dbReference type="Pfam" id="PF00291">
    <property type="entry name" value="PALP"/>
    <property type="match status" value="1"/>
</dbReference>
<comment type="cofactor">
    <cofactor evidence="1">
        <name>pyridoxal 5'-phosphate</name>
        <dbReference type="ChEBI" id="CHEBI:597326"/>
    </cofactor>
</comment>
<evidence type="ECO:0000256" key="1">
    <source>
        <dbReference type="ARBA" id="ARBA00001933"/>
    </source>
</evidence>
<name>A0ABT4MW43_GORRU</name>
<dbReference type="PANTHER" id="PTHR48078">
    <property type="entry name" value="THREONINE DEHYDRATASE, MITOCHONDRIAL-RELATED"/>
    <property type="match status" value="1"/>
</dbReference>
<organism evidence="5 6">
    <name type="scientific">Gordonia rubripertincta</name>
    <name type="common">Rhodococcus corallinus</name>
    <dbReference type="NCBI Taxonomy" id="36822"/>
    <lineage>
        <taxon>Bacteria</taxon>
        <taxon>Bacillati</taxon>
        <taxon>Actinomycetota</taxon>
        <taxon>Actinomycetes</taxon>
        <taxon>Mycobacteriales</taxon>
        <taxon>Gordoniaceae</taxon>
        <taxon>Gordonia</taxon>
    </lineage>
</organism>
<evidence type="ECO:0000313" key="5">
    <source>
        <dbReference type="EMBL" id="MCZ4551211.1"/>
    </source>
</evidence>
<protein>
    <submittedName>
        <fullName evidence="5">Serine/threonine dehydratase</fullName>
    </submittedName>
</protein>
<accession>A0ABT4MW43</accession>
<keyword evidence="3" id="KW-0456">Lyase</keyword>
<gene>
    <name evidence="5" type="ORF">O4213_14570</name>
</gene>
<dbReference type="InterPro" id="IPR036052">
    <property type="entry name" value="TrpB-like_PALP_sf"/>
</dbReference>
<dbReference type="Gene3D" id="3.40.50.1100">
    <property type="match status" value="2"/>
</dbReference>
<evidence type="ECO:0000259" key="4">
    <source>
        <dbReference type="Pfam" id="PF00291"/>
    </source>
</evidence>
<feature type="domain" description="Tryptophan synthase beta chain-like PALP" evidence="4">
    <location>
        <begin position="19"/>
        <end position="305"/>
    </location>
</feature>
<sequence length="312" mass="31735">MPAISLEEIIAARGRIGSLIRPTPVLRAEVRTPSGPVTVAFKLEYLQLGGSFKIRGSLNAIVHAREGGRLTDAGVVIASGGNAAIGAATACRMLGLRCTVVVPTTAPAVKVARLNALGADVHQVGDRYALSAEAAAVMAEQTGALQLHAYDLPDIVAGAGTIGLELREQLDVPLDVFVAVGGGGLVGGLTAALAPEHTVTGVEPIGASALHQALAAGRPVPVDLDSVAADSLGATQLGEICWDTISTLPIGSITVTDEELIAARNLLWDEFRIVVEHGTATALAPLLTGAVEPDPGRLPCVILCGANTSVTP</sequence>
<dbReference type="InterPro" id="IPR050147">
    <property type="entry name" value="Ser/Thr_Dehydratase"/>
</dbReference>
<dbReference type="NCBIfam" id="NF006094">
    <property type="entry name" value="PRK08246.1"/>
    <property type="match status" value="1"/>
</dbReference>
<dbReference type="Proteomes" id="UP001067235">
    <property type="component" value="Unassembled WGS sequence"/>
</dbReference>
<evidence type="ECO:0000256" key="3">
    <source>
        <dbReference type="ARBA" id="ARBA00023239"/>
    </source>
</evidence>
<comment type="caution">
    <text evidence="5">The sequence shown here is derived from an EMBL/GenBank/DDBJ whole genome shotgun (WGS) entry which is preliminary data.</text>
</comment>
<reference evidence="5" key="1">
    <citation type="submission" date="2022-12" db="EMBL/GenBank/DDBJ databases">
        <authorList>
            <person name="Krivoruchko A.V."/>
            <person name="Elkin A."/>
        </authorList>
    </citation>
    <scope>NUCLEOTIDE SEQUENCE</scope>
    <source>
        <strain evidence="5">IEGM 1388</strain>
    </source>
</reference>
<proteinExistence type="predicted"/>
<dbReference type="PANTHER" id="PTHR48078:SF6">
    <property type="entry name" value="L-THREONINE DEHYDRATASE CATABOLIC TDCB"/>
    <property type="match status" value="1"/>
</dbReference>
<dbReference type="InterPro" id="IPR001926">
    <property type="entry name" value="TrpB-like_PALP"/>
</dbReference>
<dbReference type="SUPFAM" id="SSF53686">
    <property type="entry name" value="Tryptophan synthase beta subunit-like PLP-dependent enzymes"/>
    <property type="match status" value="1"/>
</dbReference>
<evidence type="ECO:0000313" key="6">
    <source>
        <dbReference type="Proteomes" id="UP001067235"/>
    </source>
</evidence>
<dbReference type="RefSeq" id="WP_301571977.1">
    <property type="nucleotide sequence ID" value="NZ_JAPWIE010000004.1"/>
</dbReference>
<evidence type="ECO:0000256" key="2">
    <source>
        <dbReference type="ARBA" id="ARBA00022898"/>
    </source>
</evidence>
<dbReference type="EMBL" id="JAPWIE010000004">
    <property type="protein sequence ID" value="MCZ4551211.1"/>
    <property type="molecule type" value="Genomic_DNA"/>
</dbReference>
<keyword evidence="6" id="KW-1185">Reference proteome</keyword>
<keyword evidence="2" id="KW-0663">Pyridoxal phosphate</keyword>